<accession>G0P435</accession>
<dbReference type="Pfam" id="PF08621">
    <property type="entry name" value="RPAP1_N"/>
    <property type="match status" value="1"/>
</dbReference>
<evidence type="ECO:0000259" key="2">
    <source>
        <dbReference type="Pfam" id="PF08621"/>
    </source>
</evidence>
<evidence type="ECO:0000313" key="5">
    <source>
        <dbReference type="Proteomes" id="UP000008068"/>
    </source>
</evidence>
<gene>
    <name evidence="4" type="ORF">CAEBREN_30295</name>
</gene>
<feature type="region of interest" description="Disordered" evidence="1">
    <location>
        <begin position="44"/>
        <end position="64"/>
    </location>
</feature>
<dbReference type="HOGENOM" id="CLU_428449_0_0_1"/>
<evidence type="ECO:0000259" key="3">
    <source>
        <dbReference type="Pfam" id="PF25766"/>
    </source>
</evidence>
<feature type="domain" description="RPAP1 N-terminal" evidence="2">
    <location>
        <begin position="185"/>
        <end position="227"/>
    </location>
</feature>
<dbReference type="STRING" id="135651.G0P435"/>
<dbReference type="Proteomes" id="UP000008068">
    <property type="component" value="Unassembled WGS sequence"/>
</dbReference>
<dbReference type="PANTHER" id="PTHR21483:SF18">
    <property type="entry name" value="RNA POLYMERASE II-ASSOCIATED PROTEIN 1"/>
    <property type="match status" value="1"/>
</dbReference>
<evidence type="ECO:0000313" key="4">
    <source>
        <dbReference type="EMBL" id="EGT44595.1"/>
    </source>
</evidence>
<feature type="region of interest" description="Disordered" evidence="1">
    <location>
        <begin position="225"/>
        <end position="266"/>
    </location>
</feature>
<feature type="domain" description="RPAP1/MINIYO-like TPR repeats" evidence="3">
    <location>
        <begin position="394"/>
        <end position="521"/>
    </location>
</feature>
<dbReference type="eggNOG" id="ENOG502SJ23">
    <property type="taxonomic scope" value="Eukaryota"/>
</dbReference>
<sequence>MSEVLKRPTADETDEDLLQMQEEYLRNSKSQKSTVEIHKMRKRTKIAAENSNPAPKSANLAAGNSNFAPDLSRFPAAGNSKFELDLDQDTPTPQILFPVRERPLVSDPELKIQDFQQFSSEDGFPEPLDLSDYYAPKSGRSRLATPPGKSFFAAEFDRIHGNMAENLDHHVATTPEEENDEKSTDFHVENEKYLKSLDPEKILELKLEISERFDPKLLDFLKNRHKNAQNEPQEPKKVSKFKASRMAAGAEPKKEAEPVEKGAEPTATKQVEEMMNELEVLEEWKDREDEEKYNRLATDAIQLDLTAKFSRNLAQRQQKNAVKLFDNCKFRPEGRPLDPLLEQARSSLDQIKQLYLEEVSLDQGATVTYEFGAGLNPILDQCWCLVPIRRVLDAVEKRQGHVAPDDVEIIRLAVLWTLLLYSEKKSAFFAFAEPSDFYVRLSEVYLIGPEILSDDVISAATSRLLKEYVLENAKNAKISIRLTQKIAGLDAFMPFFEQMLKNYEQYSMGDANFAQAILIGAYLNAPIGDR</sequence>
<dbReference type="InterPro" id="IPR057989">
    <property type="entry name" value="TPR_RPAP1/MINIYO-like"/>
</dbReference>
<dbReference type="InParanoid" id="G0P435"/>
<dbReference type="FunCoup" id="G0P435">
    <property type="interactions" value="1"/>
</dbReference>
<dbReference type="InterPro" id="IPR039913">
    <property type="entry name" value="RPAP1/Rba50"/>
</dbReference>
<feature type="compositionally biased region" description="Basic and acidic residues" evidence="1">
    <location>
        <begin position="251"/>
        <end position="263"/>
    </location>
</feature>
<reference evidence="5" key="1">
    <citation type="submission" date="2011-07" db="EMBL/GenBank/DDBJ databases">
        <authorList>
            <consortium name="Caenorhabditis brenneri Sequencing and Analysis Consortium"/>
            <person name="Wilson R.K."/>
        </authorList>
    </citation>
    <scope>NUCLEOTIDE SEQUENCE [LARGE SCALE GENOMIC DNA]</scope>
    <source>
        <strain evidence="5">PB2801</strain>
    </source>
</reference>
<dbReference type="PANTHER" id="PTHR21483">
    <property type="entry name" value="RNA POLYMERASE II-ASSOCIATED PROTEIN 1"/>
    <property type="match status" value="1"/>
</dbReference>
<dbReference type="GO" id="GO:0006366">
    <property type="term" value="P:transcription by RNA polymerase II"/>
    <property type="evidence" value="ECO:0007669"/>
    <property type="project" value="InterPro"/>
</dbReference>
<dbReference type="OrthoDB" id="5853122at2759"/>
<dbReference type="Pfam" id="PF25766">
    <property type="entry name" value="TPR_RPAP1"/>
    <property type="match status" value="1"/>
</dbReference>
<dbReference type="EMBL" id="GL380057">
    <property type="protein sequence ID" value="EGT44595.1"/>
    <property type="molecule type" value="Genomic_DNA"/>
</dbReference>
<dbReference type="InterPro" id="IPR013930">
    <property type="entry name" value="RPAP1_N"/>
</dbReference>
<evidence type="ECO:0000256" key="1">
    <source>
        <dbReference type="SAM" id="MobiDB-lite"/>
    </source>
</evidence>
<proteinExistence type="predicted"/>
<organism evidence="5">
    <name type="scientific">Caenorhabditis brenneri</name>
    <name type="common">Nematode worm</name>
    <dbReference type="NCBI Taxonomy" id="135651"/>
    <lineage>
        <taxon>Eukaryota</taxon>
        <taxon>Metazoa</taxon>
        <taxon>Ecdysozoa</taxon>
        <taxon>Nematoda</taxon>
        <taxon>Chromadorea</taxon>
        <taxon>Rhabditida</taxon>
        <taxon>Rhabditina</taxon>
        <taxon>Rhabditomorpha</taxon>
        <taxon>Rhabditoidea</taxon>
        <taxon>Rhabditidae</taxon>
        <taxon>Peloderinae</taxon>
        <taxon>Caenorhabditis</taxon>
    </lineage>
</organism>
<dbReference type="AlphaFoldDB" id="G0P435"/>
<name>G0P435_CAEBE</name>
<keyword evidence="5" id="KW-1185">Reference proteome</keyword>
<protein>
    <submittedName>
        <fullName evidence="4">Uncharacterized protein</fullName>
    </submittedName>
</protein>